<protein>
    <submittedName>
        <fullName evidence="6">O-methyltransferase 3</fullName>
    </submittedName>
</protein>
<dbReference type="PANTHER" id="PTHR11746">
    <property type="entry name" value="O-METHYLTRANSFERASE"/>
    <property type="match status" value="1"/>
</dbReference>
<dbReference type="Proteomes" id="UP001341840">
    <property type="component" value="Unassembled WGS sequence"/>
</dbReference>
<name>A0ABU6XFK6_9FABA</name>
<sequence>MSLKCAVELGIPDVIYNYGQPMPLSKLIASLKIHPSKTSFIYRLMRILIHSGFFATNKNVDDKDLEESFILTDSSVLLLMNNPLSIRPFLLLVMLDPILTNPWHKLSTWFQDDNPTAFETEYGIMFWRYASNVPKLNELFNNAMASDARFVSKLLVDEKCKGVFEGLESLVDVGGGTGTLAKTIAKSFSQLECTVFDLPHVIAGLEESENLKYVGGDMFDVIPPCNAVLLKWILHNWNDEECLKILGKCKKAIMKNGSKRGKVIIIDMVMKDDEKNGDDESLETQLFFDMQMLMYHAGKERTEKEWIKLIFSAGFSDYKITPILGIRSLIEIYP</sequence>
<keyword evidence="7" id="KW-1185">Reference proteome</keyword>
<keyword evidence="1" id="KW-0489">Methyltransferase</keyword>
<evidence type="ECO:0000313" key="7">
    <source>
        <dbReference type="Proteomes" id="UP001341840"/>
    </source>
</evidence>
<evidence type="ECO:0000259" key="5">
    <source>
        <dbReference type="Pfam" id="PF08100"/>
    </source>
</evidence>
<dbReference type="SUPFAM" id="SSF53335">
    <property type="entry name" value="S-adenosyl-L-methionine-dependent methyltransferases"/>
    <property type="match status" value="1"/>
</dbReference>
<dbReference type="PIRSF" id="PIRSF005739">
    <property type="entry name" value="O-mtase"/>
    <property type="match status" value="1"/>
</dbReference>
<feature type="domain" description="O-methyltransferase C-terminal" evidence="4">
    <location>
        <begin position="103"/>
        <end position="316"/>
    </location>
</feature>
<gene>
    <name evidence="6" type="primary">OMT3_3</name>
    <name evidence="6" type="ORF">PIB30_051289</name>
</gene>
<dbReference type="SUPFAM" id="SSF46785">
    <property type="entry name" value="Winged helix' DNA-binding domain"/>
    <property type="match status" value="1"/>
</dbReference>
<organism evidence="6 7">
    <name type="scientific">Stylosanthes scabra</name>
    <dbReference type="NCBI Taxonomy" id="79078"/>
    <lineage>
        <taxon>Eukaryota</taxon>
        <taxon>Viridiplantae</taxon>
        <taxon>Streptophyta</taxon>
        <taxon>Embryophyta</taxon>
        <taxon>Tracheophyta</taxon>
        <taxon>Spermatophyta</taxon>
        <taxon>Magnoliopsida</taxon>
        <taxon>eudicotyledons</taxon>
        <taxon>Gunneridae</taxon>
        <taxon>Pentapetalae</taxon>
        <taxon>rosids</taxon>
        <taxon>fabids</taxon>
        <taxon>Fabales</taxon>
        <taxon>Fabaceae</taxon>
        <taxon>Papilionoideae</taxon>
        <taxon>50 kb inversion clade</taxon>
        <taxon>dalbergioids sensu lato</taxon>
        <taxon>Dalbergieae</taxon>
        <taxon>Pterocarpus clade</taxon>
        <taxon>Stylosanthes</taxon>
    </lineage>
</organism>
<dbReference type="InterPro" id="IPR012967">
    <property type="entry name" value="COMT_dimerisation"/>
</dbReference>
<evidence type="ECO:0000256" key="2">
    <source>
        <dbReference type="ARBA" id="ARBA00022679"/>
    </source>
</evidence>
<keyword evidence="3" id="KW-0949">S-adenosyl-L-methionine</keyword>
<comment type="caution">
    <text evidence="6">The sequence shown here is derived from an EMBL/GenBank/DDBJ whole genome shotgun (WGS) entry which is preliminary data.</text>
</comment>
<evidence type="ECO:0000259" key="4">
    <source>
        <dbReference type="Pfam" id="PF00891"/>
    </source>
</evidence>
<dbReference type="InterPro" id="IPR029063">
    <property type="entry name" value="SAM-dependent_MTases_sf"/>
</dbReference>
<dbReference type="EMBL" id="JASCZI010211810">
    <property type="protein sequence ID" value="MED6196861.1"/>
    <property type="molecule type" value="Genomic_DNA"/>
</dbReference>
<dbReference type="InterPro" id="IPR036390">
    <property type="entry name" value="WH_DNA-bd_sf"/>
</dbReference>
<proteinExistence type="predicted"/>
<evidence type="ECO:0000256" key="1">
    <source>
        <dbReference type="ARBA" id="ARBA00022603"/>
    </source>
</evidence>
<dbReference type="PROSITE" id="PS51683">
    <property type="entry name" value="SAM_OMT_II"/>
    <property type="match status" value="1"/>
</dbReference>
<keyword evidence="2" id="KW-0808">Transferase</keyword>
<accession>A0ABU6XFK6</accession>
<dbReference type="Gene3D" id="3.40.50.150">
    <property type="entry name" value="Vaccinia Virus protein VP39"/>
    <property type="match status" value="1"/>
</dbReference>
<reference evidence="6 7" key="1">
    <citation type="journal article" date="2023" name="Plants (Basel)">
        <title>Bridging the Gap: Combining Genomics and Transcriptomics Approaches to Understand Stylosanthes scabra, an Orphan Legume from the Brazilian Caatinga.</title>
        <authorList>
            <person name="Ferreira-Neto J.R.C."/>
            <person name="da Silva M.D."/>
            <person name="Binneck E."/>
            <person name="de Melo N.F."/>
            <person name="da Silva R.H."/>
            <person name="de Melo A.L.T.M."/>
            <person name="Pandolfi V."/>
            <person name="Bustamante F.O."/>
            <person name="Brasileiro-Vidal A.C."/>
            <person name="Benko-Iseppon A.M."/>
        </authorList>
    </citation>
    <scope>NUCLEOTIDE SEQUENCE [LARGE SCALE GENOMIC DNA]</scope>
    <source>
        <tissue evidence="6">Leaves</tissue>
    </source>
</reference>
<dbReference type="InterPro" id="IPR001077">
    <property type="entry name" value="COMT_C"/>
</dbReference>
<dbReference type="Pfam" id="PF00891">
    <property type="entry name" value="Methyltransf_2"/>
    <property type="match status" value="1"/>
</dbReference>
<evidence type="ECO:0000256" key="3">
    <source>
        <dbReference type="ARBA" id="ARBA00022691"/>
    </source>
</evidence>
<dbReference type="InterPro" id="IPR016461">
    <property type="entry name" value="COMT-like"/>
</dbReference>
<dbReference type="Gene3D" id="1.10.10.10">
    <property type="entry name" value="Winged helix-like DNA-binding domain superfamily/Winged helix DNA-binding domain"/>
    <property type="match status" value="1"/>
</dbReference>
<dbReference type="Pfam" id="PF08100">
    <property type="entry name" value="Dimerisation"/>
    <property type="match status" value="1"/>
</dbReference>
<dbReference type="InterPro" id="IPR036388">
    <property type="entry name" value="WH-like_DNA-bd_sf"/>
</dbReference>
<feature type="domain" description="O-methyltransferase dimerisation" evidence="5">
    <location>
        <begin position="1"/>
        <end position="80"/>
    </location>
</feature>
<evidence type="ECO:0000313" key="6">
    <source>
        <dbReference type="EMBL" id="MED6196861.1"/>
    </source>
</evidence>